<comment type="subcellular location">
    <subcellularLocation>
        <location evidence="1">Cytoplasm</location>
    </subcellularLocation>
</comment>
<dbReference type="EMBL" id="LR778114">
    <property type="protein sequence ID" value="CAB1127765.1"/>
    <property type="molecule type" value="Genomic_DNA"/>
</dbReference>
<accession>A0A6F8ZDD7</accession>
<keyword evidence="5" id="KW-0131">Cell cycle</keyword>
<dbReference type="NCBIfam" id="TIGR03544">
    <property type="entry name" value="DivI1A_domain"/>
    <property type="match status" value="1"/>
</dbReference>
<evidence type="ECO:0008006" key="9">
    <source>
        <dbReference type="Google" id="ProtNLM"/>
    </source>
</evidence>
<dbReference type="KEGG" id="hfv:R50_0259"/>
<dbReference type="Gene3D" id="6.10.250.660">
    <property type="match status" value="1"/>
</dbReference>
<dbReference type="Proteomes" id="UP000503399">
    <property type="component" value="Chromosome"/>
</dbReference>
<evidence type="ECO:0000256" key="6">
    <source>
        <dbReference type="SAM" id="Coils"/>
    </source>
</evidence>
<feature type="coiled-coil region" evidence="6">
    <location>
        <begin position="51"/>
        <end position="136"/>
    </location>
</feature>
<keyword evidence="8" id="KW-1185">Reference proteome</keyword>
<evidence type="ECO:0000256" key="2">
    <source>
        <dbReference type="ARBA" id="ARBA00022490"/>
    </source>
</evidence>
<evidence type="ECO:0000256" key="4">
    <source>
        <dbReference type="ARBA" id="ARBA00023054"/>
    </source>
</evidence>
<proteinExistence type="predicted"/>
<keyword evidence="4 6" id="KW-0175">Coiled coil</keyword>
<dbReference type="InterPro" id="IPR007793">
    <property type="entry name" value="DivIVA_fam"/>
</dbReference>
<dbReference type="AlphaFoldDB" id="A0A6F8ZDD7"/>
<evidence type="ECO:0000313" key="8">
    <source>
        <dbReference type="Proteomes" id="UP000503399"/>
    </source>
</evidence>
<evidence type="ECO:0000313" key="7">
    <source>
        <dbReference type="EMBL" id="CAB1127765.1"/>
    </source>
</evidence>
<keyword evidence="2" id="KW-0963">Cytoplasm</keyword>
<dbReference type="InterPro" id="IPR019933">
    <property type="entry name" value="DivIVA_domain"/>
</dbReference>
<dbReference type="GO" id="GO:0051301">
    <property type="term" value="P:cell division"/>
    <property type="evidence" value="ECO:0007669"/>
    <property type="project" value="UniProtKB-KW"/>
</dbReference>
<reference evidence="7 8" key="1">
    <citation type="submission" date="2020-02" db="EMBL/GenBank/DDBJ databases">
        <authorList>
            <person name="Hogendoorn C."/>
        </authorList>
    </citation>
    <scope>NUCLEOTIDE SEQUENCE [LARGE SCALE GENOMIC DNA]</scope>
    <source>
        <strain evidence="7">R501</strain>
    </source>
</reference>
<protein>
    <recommendedName>
        <fullName evidence="9">Cell division initiation protein DivIVA</fullName>
    </recommendedName>
</protein>
<sequence length="192" mass="20847">MLEPDAVESQTFPRAFRGYRRAEVEAFLLAVAEELRRLGAELEAARRGPDATEVVQALNEARRAADRLTAEARQQAEALLEDARRQAGALREAAAREAEAARAEADTRLAATRRSVQELEDRATALRAEITRLETARSAALRDLASLGPVLDALHGLDLGAEQLRQAARQAEARLQAAPDAVPAPNLTVVRN</sequence>
<organism evidence="7 8">
    <name type="scientific">Candidatus Hydrogenisulfobacillus filiaventi</name>
    <dbReference type="NCBI Taxonomy" id="2707344"/>
    <lineage>
        <taxon>Bacteria</taxon>
        <taxon>Bacillati</taxon>
        <taxon>Bacillota</taxon>
        <taxon>Clostridia</taxon>
        <taxon>Eubacteriales</taxon>
        <taxon>Clostridiales Family XVII. Incertae Sedis</taxon>
        <taxon>Candidatus Hydrogenisulfobacillus</taxon>
    </lineage>
</organism>
<keyword evidence="3" id="KW-0132">Cell division</keyword>
<dbReference type="Pfam" id="PF05103">
    <property type="entry name" value="DivIVA"/>
    <property type="match status" value="1"/>
</dbReference>
<name>A0A6F8ZDD7_9FIRM</name>
<evidence type="ECO:0000256" key="5">
    <source>
        <dbReference type="ARBA" id="ARBA00023306"/>
    </source>
</evidence>
<evidence type="ECO:0000256" key="1">
    <source>
        <dbReference type="ARBA" id="ARBA00004496"/>
    </source>
</evidence>
<evidence type="ECO:0000256" key="3">
    <source>
        <dbReference type="ARBA" id="ARBA00022618"/>
    </source>
</evidence>
<gene>
    <name evidence="7" type="ORF">R50_0259</name>
</gene>
<dbReference type="GO" id="GO:0005737">
    <property type="term" value="C:cytoplasm"/>
    <property type="evidence" value="ECO:0007669"/>
    <property type="project" value="UniProtKB-SubCell"/>
</dbReference>